<dbReference type="Proteomes" id="UP000015091">
    <property type="component" value="Segment"/>
</dbReference>
<gene>
    <name evidence="1" type="ORF">BASILISK_70</name>
</gene>
<organism evidence="1 2">
    <name type="scientific">Bacillus phage Basilisk</name>
    <dbReference type="NCBI Taxonomy" id="1296654"/>
    <lineage>
        <taxon>Viruses</taxon>
        <taxon>Duplodnaviria</taxon>
        <taxon>Heunggongvirae</taxon>
        <taxon>Uroviricota</taxon>
        <taxon>Caudoviricetes</taxon>
        <taxon>Sejongvirinae</taxon>
        <taxon>Basiliskvirus</taxon>
        <taxon>Basiliskvirus basilisk</taxon>
    </lineage>
</organism>
<proteinExistence type="predicted"/>
<keyword evidence="2" id="KW-1185">Reference proteome</keyword>
<evidence type="ECO:0000313" key="2">
    <source>
        <dbReference type="Proteomes" id="UP000015091"/>
    </source>
</evidence>
<reference evidence="1 2" key="1">
    <citation type="journal article" date="2014" name="Genome Announc.">
        <title>Genome Sequences of Three Novel Bacillus cereus Bacteriophages.</title>
        <authorList>
            <person name="Grose J.H."/>
            <person name="Jensen J.D."/>
            <person name="Merrill B.D."/>
            <person name="Fisher J.N."/>
            <person name="Burnett S.H."/>
            <person name="Breakwell D.P."/>
        </authorList>
    </citation>
    <scope>NUCLEOTIDE SEQUENCE [LARGE SCALE GENOMIC DNA]</scope>
</reference>
<evidence type="ECO:0000313" key="1">
    <source>
        <dbReference type="EMBL" id="AGR46614.1"/>
    </source>
</evidence>
<name>S5MA37_9CAUD</name>
<protein>
    <submittedName>
        <fullName evidence="1">Uncharacterized protein</fullName>
    </submittedName>
</protein>
<sequence>MNNSITIKISSNSRDASEILSLIKSHLWGDISNSSFEIEEITREVEVDD</sequence>
<dbReference type="EMBL" id="KC595511">
    <property type="protein sequence ID" value="AGR46614.1"/>
    <property type="molecule type" value="Genomic_DNA"/>
</dbReference>
<accession>S5MA37</accession>